<name>A0AAD9SDH8_PHOAM</name>
<keyword evidence="6" id="KW-0539">Nucleus</keyword>
<dbReference type="GO" id="GO:0045944">
    <property type="term" value="P:positive regulation of transcription by RNA polymerase II"/>
    <property type="evidence" value="ECO:0007669"/>
    <property type="project" value="TreeGrafter"/>
</dbReference>
<keyword evidence="5" id="KW-0804">Transcription</keyword>
<evidence type="ECO:0000256" key="3">
    <source>
        <dbReference type="ARBA" id="ARBA00023015"/>
    </source>
</evidence>
<reference evidence="7" key="1">
    <citation type="submission" date="2023-06" db="EMBL/GenBank/DDBJ databases">
        <authorList>
            <person name="Noh H."/>
        </authorList>
    </citation>
    <scope>NUCLEOTIDE SEQUENCE</scope>
    <source>
        <strain evidence="7">DUCC20226</strain>
    </source>
</reference>
<dbReference type="PANTHER" id="PTHR37534:SF48">
    <property type="entry name" value="FINGER DOMAIN PROTEIN, PUTATIVE-RELATED"/>
    <property type="match status" value="1"/>
</dbReference>
<gene>
    <name evidence="7" type="ORF">N8I77_007787</name>
</gene>
<evidence type="ECO:0000256" key="4">
    <source>
        <dbReference type="ARBA" id="ARBA00023125"/>
    </source>
</evidence>
<sequence length="385" mass="42903">MYQDLIPIQELGPHPGIYLVTPTHVKLGASFPDYIRLTLICTTLSHRINRIRNESQHGPLVKSFYHYRGIIIRSLMENIQGGDNHTIDMLVAGIIALSLSDAHHGASPNWRCHLEGVHNLVTLRGGVRSLSDTKSLDQLLLFFMFAAIIGNTTSPAPDLPMTELHLDDLDIIVNRYGGKLFSFQMCPPPLFTEIIRINHLRMRAVEGEHIEAECHSQEACGILDRIHTFSPDEWSGSKPSSKEGWLLVGKIYQAAVSLYCTLSLQSVLVLPKSSELRDQCAEKGRLLQVLLNEALSSPKTKHSMIWPLVLLGVQAANDDTAMRTFVSGKLSELGYHIGSNVPMTAKAALERFWASGDTRWDACFDRPYAFVTQIAVDMTQLVEAH</sequence>
<keyword evidence="3" id="KW-0805">Transcription regulation</keyword>
<dbReference type="PANTHER" id="PTHR37534">
    <property type="entry name" value="TRANSCRIPTIONAL ACTIVATOR PROTEIN UGA3"/>
    <property type="match status" value="1"/>
</dbReference>
<dbReference type="EMBL" id="JAUJFL010000004">
    <property type="protein sequence ID" value="KAK2604894.1"/>
    <property type="molecule type" value="Genomic_DNA"/>
</dbReference>
<dbReference type="Proteomes" id="UP001265746">
    <property type="component" value="Unassembled WGS sequence"/>
</dbReference>
<dbReference type="GO" id="GO:0003700">
    <property type="term" value="F:DNA-binding transcription factor activity"/>
    <property type="evidence" value="ECO:0007669"/>
    <property type="project" value="TreeGrafter"/>
</dbReference>
<keyword evidence="8" id="KW-1185">Reference proteome</keyword>
<dbReference type="GO" id="GO:0005634">
    <property type="term" value="C:nucleus"/>
    <property type="evidence" value="ECO:0007669"/>
    <property type="project" value="UniProtKB-SubCell"/>
</dbReference>
<evidence type="ECO:0000256" key="6">
    <source>
        <dbReference type="ARBA" id="ARBA00023242"/>
    </source>
</evidence>
<proteinExistence type="predicted"/>
<accession>A0AAD9SDH8</accession>
<comment type="subcellular location">
    <subcellularLocation>
        <location evidence="1">Nucleus</location>
    </subcellularLocation>
</comment>
<dbReference type="GO" id="GO:0000976">
    <property type="term" value="F:transcription cis-regulatory region binding"/>
    <property type="evidence" value="ECO:0007669"/>
    <property type="project" value="TreeGrafter"/>
</dbReference>
<organism evidence="7 8">
    <name type="scientific">Phomopsis amygdali</name>
    <name type="common">Fusicoccum amygdali</name>
    <dbReference type="NCBI Taxonomy" id="1214568"/>
    <lineage>
        <taxon>Eukaryota</taxon>
        <taxon>Fungi</taxon>
        <taxon>Dikarya</taxon>
        <taxon>Ascomycota</taxon>
        <taxon>Pezizomycotina</taxon>
        <taxon>Sordariomycetes</taxon>
        <taxon>Sordariomycetidae</taxon>
        <taxon>Diaporthales</taxon>
        <taxon>Diaporthaceae</taxon>
        <taxon>Diaporthe</taxon>
    </lineage>
</organism>
<protein>
    <submittedName>
        <fullName evidence="7">Uncharacterized protein</fullName>
    </submittedName>
</protein>
<dbReference type="AlphaFoldDB" id="A0AAD9SDH8"/>
<evidence type="ECO:0000256" key="2">
    <source>
        <dbReference type="ARBA" id="ARBA00022833"/>
    </source>
</evidence>
<evidence type="ECO:0000313" key="8">
    <source>
        <dbReference type="Proteomes" id="UP001265746"/>
    </source>
</evidence>
<evidence type="ECO:0000313" key="7">
    <source>
        <dbReference type="EMBL" id="KAK2604894.1"/>
    </source>
</evidence>
<keyword evidence="4" id="KW-0238">DNA-binding</keyword>
<evidence type="ECO:0000256" key="1">
    <source>
        <dbReference type="ARBA" id="ARBA00004123"/>
    </source>
</evidence>
<keyword evidence="2" id="KW-0862">Zinc</keyword>
<comment type="caution">
    <text evidence="7">The sequence shown here is derived from an EMBL/GenBank/DDBJ whole genome shotgun (WGS) entry which is preliminary data.</text>
</comment>
<evidence type="ECO:0000256" key="5">
    <source>
        <dbReference type="ARBA" id="ARBA00023163"/>
    </source>
</evidence>
<dbReference type="InterPro" id="IPR021858">
    <property type="entry name" value="Fun_TF"/>
</dbReference>
<dbReference type="Pfam" id="PF11951">
    <property type="entry name" value="Fungal_trans_2"/>
    <property type="match status" value="1"/>
</dbReference>